<dbReference type="EMBL" id="CAJVAS010000038">
    <property type="protein sequence ID" value="CAG7647285.1"/>
    <property type="molecule type" value="Genomic_DNA"/>
</dbReference>
<feature type="transmembrane region" description="Helical" evidence="1">
    <location>
        <begin position="170"/>
        <end position="192"/>
    </location>
</feature>
<organism evidence="2 3">
    <name type="scientific">Paenibacillus solanacearum</name>
    <dbReference type="NCBI Taxonomy" id="2048548"/>
    <lineage>
        <taxon>Bacteria</taxon>
        <taxon>Bacillati</taxon>
        <taxon>Bacillota</taxon>
        <taxon>Bacilli</taxon>
        <taxon>Bacillales</taxon>
        <taxon>Paenibacillaceae</taxon>
        <taxon>Paenibacillus</taxon>
    </lineage>
</organism>
<feature type="transmembrane region" description="Helical" evidence="1">
    <location>
        <begin position="102"/>
        <end position="120"/>
    </location>
</feature>
<feature type="transmembrane region" description="Helical" evidence="1">
    <location>
        <begin position="16"/>
        <end position="34"/>
    </location>
</feature>
<proteinExistence type="predicted"/>
<evidence type="ECO:0000313" key="2">
    <source>
        <dbReference type="EMBL" id="CAG7647285.1"/>
    </source>
</evidence>
<dbReference type="InterPro" id="IPR002798">
    <property type="entry name" value="SpoIIM-like"/>
</dbReference>
<feature type="transmembrane region" description="Helical" evidence="1">
    <location>
        <begin position="126"/>
        <end position="149"/>
    </location>
</feature>
<accession>A0A916NS40</accession>
<evidence type="ECO:0000256" key="1">
    <source>
        <dbReference type="SAM" id="Phobius"/>
    </source>
</evidence>
<sequence length="203" mass="22625">MNWSNAVTQMKQMKHYFIACALVFAAGIFMGALYSEQFHAFIEAQMEALKQIVNSVEGKEKPQWTLFWIIFWNNASKSLLIIALGVFFGFIPLFFLMANGLLLGYICAVTASGTSLFFVLKSIVPHGILEIPAIIFASACGLRLGFLVLKVMVSIINPERMVKKREDLRLFIKSLVPICGLLVAVLLVAAVIESTLTFWLAQK</sequence>
<protein>
    <recommendedName>
        <fullName evidence="4">Stage II sporulation protein M</fullName>
    </recommendedName>
</protein>
<keyword evidence="1" id="KW-1133">Transmembrane helix</keyword>
<dbReference type="Pfam" id="PF01944">
    <property type="entry name" value="SpoIIM"/>
    <property type="match status" value="1"/>
</dbReference>
<dbReference type="AlphaFoldDB" id="A0A916NS40"/>
<gene>
    <name evidence="2" type="ORF">PAESOLCIP111_05352</name>
</gene>
<keyword evidence="3" id="KW-1185">Reference proteome</keyword>
<dbReference type="PANTHER" id="PTHR35337">
    <property type="entry name" value="SLR1478 PROTEIN"/>
    <property type="match status" value="1"/>
</dbReference>
<evidence type="ECO:0000313" key="3">
    <source>
        <dbReference type="Proteomes" id="UP000693672"/>
    </source>
</evidence>
<evidence type="ECO:0008006" key="4">
    <source>
        <dbReference type="Google" id="ProtNLM"/>
    </source>
</evidence>
<dbReference type="PANTHER" id="PTHR35337:SF1">
    <property type="entry name" value="SLR1478 PROTEIN"/>
    <property type="match status" value="1"/>
</dbReference>
<reference evidence="2" key="1">
    <citation type="submission" date="2021-06" db="EMBL/GenBank/DDBJ databases">
        <authorList>
            <person name="Criscuolo A."/>
        </authorList>
    </citation>
    <scope>NUCLEOTIDE SEQUENCE</scope>
    <source>
        <strain evidence="2">CIP111600</strain>
    </source>
</reference>
<dbReference type="RefSeq" id="WP_218095078.1">
    <property type="nucleotide sequence ID" value="NZ_CAJVAS010000038.1"/>
</dbReference>
<keyword evidence="1" id="KW-0472">Membrane</keyword>
<name>A0A916NS40_9BACL</name>
<comment type="caution">
    <text evidence="2">The sequence shown here is derived from an EMBL/GenBank/DDBJ whole genome shotgun (WGS) entry which is preliminary data.</text>
</comment>
<feature type="transmembrane region" description="Helical" evidence="1">
    <location>
        <begin position="78"/>
        <end position="95"/>
    </location>
</feature>
<dbReference type="Proteomes" id="UP000693672">
    <property type="component" value="Unassembled WGS sequence"/>
</dbReference>
<keyword evidence="1" id="KW-0812">Transmembrane</keyword>